<dbReference type="InterPro" id="IPR005151">
    <property type="entry name" value="Tail-specific_protease"/>
</dbReference>
<keyword evidence="1" id="KW-0732">Signal</keyword>
<dbReference type="Gene3D" id="3.90.226.10">
    <property type="entry name" value="2-enoyl-CoA Hydratase, Chain A, domain 1"/>
    <property type="match status" value="1"/>
</dbReference>
<dbReference type="InterPro" id="IPR029045">
    <property type="entry name" value="ClpP/crotonase-like_dom_sf"/>
</dbReference>
<dbReference type="GO" id="GO:0008236">
    <property type="term" value="F:serine-type peptidase activity"/>
    <property type="evidence" value="ECO:0007669"/>
    <property type="project" value="InterPro"/>
</dbReference>
<gene>
    <name evidence="3" type="ORF">NCTC13100_01372</name>
</gene>
<evidence type="ECO:0000256" key="1">
    <source>
        <dbReference type="SAM" id="SignalP"/>
    </source>
</evidence>
<dbReference type="CDD" id="cd07563">
    <property type="entry name" value="Peptidase_S41_IRBP"/>
    <property type="match status" value="1"/>
</dbReference>
<evidence type="ECO:0000313" key="3">
    <source>
        <dbReference type="EMBL" id="SUB78219.1"/>
    </source>
</evidence>
<keyword evidence="3" id="KW-0645">Protease</keyword>
<feature type="chain" id="PRO_5016606428" evidence="1">
    <location>
        <begin position="22"/>
        <end position="433"/>
    </location>
</feature>
<dbReference type="PANTHER" id="PTHR11261">
    <property type="entry name" value="INTERPHOTORECEPTOR RETINOID-BINDING PROTEIN"/>
    <property type="match status" value="1"/>
</dbReference>
<dbReference type="SMART" id="SM00245">
    <property type="entry name" value="TSPc"/>
    <property type="match status" value="1"/>
</dbReference>
<dbReference type="EC" id="3.4.21.-" evidence="3"/>
<dbReference type="SUPFAM" id="SSF52096">
    <property type="entry name" value="ClpP/crotonase"/>
    <property type="match status" value="1"/>
</dbReference>
<dbReference type="Pfam" id="PF03572">
    <property type="entry name" value="Peptidase_S41"/>
    <property type="match status" value="1"/>
</dbReference>
<accession>A0A379DIM6</accession>
<dbReference type="Gene3D" id="3.30.750.44">
    <property type="match status" value="1"/>
</dbReference>
<feature type="domain" description="Tail specific protease" evidence="2">
    <location>
        <begin position="199"/>
        <end position="407"/>
    </location>
</feature>
<evidence type="ECO:0000259" key="2">
    <source>
        <dbReference type="SMART" id="SM00245"/>
    </source>
</evidence>
<dbReference type="GO" id="GO:0006508">
    <property type="term" value="P:proteolysis"/>
    <property type="evidence" value="ECO:0007669"/>
    <property type="project" value="UniProtKB-KW"/>
</dbReference>
<dbReference type="PANTHER" id="PTHR11261:SF3">
    <property type="entry name" value="RETINOL-BINDING PROTEIN 3"/>
    <property type="match status" value="1"/>
</dbReference>
<dbReference type="AlphaFoldDB" id="A0A379DIM6"/>
<feature type="signal peptide" evidence="1">
    <location>
        <begin position="1"/>
        <end position="21"/>
    </location>
</feature>
<dbReference type="Proteomes" id="UP000254263">
    <property type="component" value="Unassembled WGS sequence"/>
</dbReference>
<proteinExistence type="predicted"/>
<evidence type="ECO:0000313" key="4">
    <source>
        <dbReference type="Proteomes" id="UP000254263"/>
    </source>
</evidence>
<keyword evidence="3" id="KW-0378">Hydrolase</keyword>
<reference evidence="3 4" key="1">
    <citation type="submission" date="2018-06" db="EMBL/GenBank/DDBJ databases">
        <authorList>
            <consortium name="Pathogen Informatics"/>
            <person name="Doyle S."/>
        </authorList>
    </citation>
    <scope>NUCLEOTIDE SEQUENCE [LARGE SCALE GENOMIC DNA]</scope>
    <source>
        <strain evidence="3 4">NCTC13100</strain>
    </source>
</reference>
<protein>
    <submittedName>
        <fullName evidence="3">Probable CtpA-like serine protease</fullName>
        <ecNumber evidence="3">3.4.21.-</ecNumber>
    </submittedName>
</protein>
<name>A0A379DIM6_9PORP</name>
<organism evidence="3 4">
    <name type="scientific">Porphyromonas macacae</name>
    <dbReference type="NCBI Taxonomy" id="28115"/>
    <lineage>
        <taxon>Bacteria</taxon>
        <taxon>Pseudomonadati</taxon>
        <taxon>Bacteroidota</taxon>
        <taxon>Bacteroidia</taxon>
        <taxon>Bacteroidales</taxon>
        <taxon>Porphyromonadaceae</taxon>
        <taxon>Porphyromonas</taxon>
    </lineage>
</organism>
<sequence length="433" mass="49708">MKRIYLLLLCFPVLCGMNLHAQQNPKNLTDGEKAYILSKFCTEVKYNYVFYNDLTFDWDSLCMNTLPSLLATQSKDEYVRELQRLCTRLADGHTYIYEDNSDNSLDWIRPFPFKTKRIDNHVFVTTVLSTDFQRQGVQTGCEIIKIDGMDVLAYVNRYKRPYISSSTPQWLDYSPYAGFELTKDKGSKVSKITFKNQKGRTFTIESHRNVKWDIAANSIFDYKTLEGKIGLLKINSFMGNNFQKEFDALYQKIKETDALIIDIRDNMGGNSSNADYIIRHLSETPIKMGNWSSRMYIAAHGSWGYPQEWFMETPDALKPMNKEDVYTKPIMLLVNAVTFSSAENFCVSFRGIKRGKIIGMPTGGSTGNPININLGCGIYAKICTKKEWDVDGNKFIGIGIKPDIEVKENIDIFLKEKDCIIEEALRQIQNNKK</sequence>
<dbReference type="EMBL" id="UGTI01000001">
    <property type="protein sequence ID" value="SUB78219.1"/>
    <property type="molecule type" value="Genomic_DNA"/>
</dbReference>
<dbReference type="RefSeq" id="WP_018360625.1">
    <property type="nucleotide sequence ID" value="NZ_UGTI01000001.1"/>
</dbReference>